<dbReference type="PROSITE" id="PS50005">
    <property type="entry name" value="TPR"/>
    <property type="match status" value="1"/>
</dbReference>
<keyword evidence="6" id="KW-0132">Cell division</keyword>
<organism evidence="26 27">
    <name type="scientific">Hymenochirus boettgeri</name>
    <name type="common">Congo dwarf clawed frog</name>
    <dbReference type="NCBI Taxonomy" id="247094"/>
    <lineage>
        <taxon>Eukaryota</taxon>
        <taxon>Metazoa</taxon>
        <taxon>Chordata</taxon>
        <taxon>Craniata</taxon>
        <taxon>Vertebrata</taxon>
        <taxon>Euteleostomi</taxon>
        <taxon>Amphibia</taxon>
        <taxon>Batrachia</taxon>
        <taxon>Anura</taxon>
        <taxon>Pipoidea</taxon>
        <taxon>Pipidae</taxon>
        <taxon>Pipinae</taxon>
        <taxon>Hymenochirus</taxon>
    </lineage>
</organism>
<dbReference type="Pfam" id="PF00176">
    <property type="entry name" value="SNF2-rel_dom"/>
    <property type="match status" value="1"/>
</dbReference>
<dbReference type="InterPro" id="IPR038718">
    <property type="entry name" value="SNF2-like_sf"/>
</dbReference>
<evidence type="ECO:0000256" key="23">
    <source>
        <dbReference type="SAM" id="MobiDB-lite"/>
    </source>
</evidence>
<dbReference type="GO" id="GO:0051301">
    <property type="term" value="P:cell division"/>
    <property type="evidence" value="ECO:0007669"/>
    <property type="project" value="UniProtKB-KW"/>
</dbReference>
<keyword evidence="8" id="KW-0547">Nucleotide-binding</keyword>
<keyword evidence="11 22" id="KW-0802">TPR repeat</keyword>
<dbReference type="GO" id="GO:0003677">
    <property type="term" value="F:DNA binding"/>
    <property type="evidence" value="ECO:0007669"/>
    <property type="project" value="UniProtKB-KW"/>
</dbReference>
<evidence type="ECO:0000256" key="19">
    <source>
        <dbReference type="ARBA" id="ARBA00058190"/>
    </source>
</evidence>
<keyword evidence="9" id="KW-0498">Mitosis</keyword>
<dbReference type="InterPro" id="IPR000330">
    <property type="entry name" value="SNF2_N"/>
</dbReference>
<dbReference type="Proteomes" id="UP000812440">
    <property type="component" value="Chromosome 8_10"/>
</dbReference>
<comment type="catalytic activity">
    <reaction evidence="18">
        <text>ATP + H2O = ADP + phosphate + H(+)</text>
        <dbReference type="Rhea" id="RHEA:13065"/>
        <dbReference type="ChEBI" id="CHEBI:15377"/>
        <dbReference type="ChEBI" id="CHEBI:15378"/>
        <dbReference type="ChEBI" id="CHEBI:30616"/>
        <dbReference type="ChEBI" id="CHEBI:43474"/>
        <dbReference type="ChEBI" id="CHEBI:456216"/>
        <dbReference type="EC" id="3.6.4.12"/>
    </reaction>
</comment>
<dbReference type="InterPro" id="IPR001650">
    <property type="entry name" value="Helicase_C-like"/>
</dbReference>
<feature type="compositionally biased region" description="Basic and acidic residues" evidence="23">
    <location>
        <begin position="1205"/>
        <end position="1216"/>
    </location>
</feature>
<keyword evidence="17" id="KW-0137">Centromere</keyword>
<gene>
    <name evidence="26" type="ORF">GDO86_015256</name>
</gene>
<feature type="domain" description="Helicase ATP-binding" evidence="24">
    <location>
        <begin position="122"/>
        <end position="290"/>
    </location>
</feature>
<dbReference type="InterPro" id="IPR019734">
    <property type="entry name" value="TPR_rpt"/>
</dbReference>
<evidence type="ECO:0000256" key="22">
    <source>
        <dbReference type="PROSITE-ProRule" id="PRU00339"/>
    </source>
</evidence>
<evidence type="ECO:0000256" key="14">
    <source>
        <dbReference type="ARBA" id="ARBA00022840"/>
    </source>
</evidence>
<dbReference type="CDD" id="cd18001">
    <property type="entry name" value="DEXHc_ERCC6L"/>
    <property type="match status" value="1"/>
</dbReference>
<dbReference type="Pfam" id="PF00271">
    <property type="entry name" value="Helicase_C"/>
    <property type="match status" value="1"/>
</dbReference>
<dbReference type="SUPFAM" id="SSF52540">
    <property type="entry name" value="P-loop containing nucleoside triphosphate hydrolases"/>
    <property type="match status" value="2"/>
</dbReference>
<evidence type="ECO:0000256" key="9">
    <source>
        <dbReference type="ARBA" id="ARBA00022776"/>
    </source>
</evidence>
<dbReference type="InterPro" id="IPR011990">
    <property type="entry name" value="TPR-like_helical_dom_sf"/>
</dbReference>
<dbReference type="InterPro" id="IPR027417">
    <property type="entry name" value="P-loop_NTPase"/>
</dbReference>
<accession>A0A8T2JUR8</accession>
<dbReference type="OrthoDB" id="413460at2759"/>
<keyword evidence="13" id="KW-0995">Kinetochore</keyword>
<evidence type="ECO:0000256" key="1">
    <source>
        <dbReference type="ARBA" id="ARBA00004629"/>
    </source>
</evidence>
<evidence type="ECO:0000256" key="8">
    <source>
        <dbReference type="ARBA" id="ARBA00022741"/>
    </source>
</evidence>
<feature type="compositionally biased region" description="Acidic residues" evidence="23">
    <location>
        <begin position="1156"/>
        <end position="1168"/>
    </location>
</feature>
<dbReference type="PANTHER" id="PTHR45629">
    <property type="entry name" value="SNF2/RAD54 FAMILY MEMBER"/>
    <property type="match status" value="1"/>
</dbReference>
<keyword evidence="15" id="KW-0238">DNA-binding</keyword>
<keyword evidence="10" id="KW-0378">Hydrolase</keyword>
<dbReference type="GO" id="GO:0015616">
    <property type="term" value="F:DNA translocase activity"/>
    <property type="evidence" value="ECO:0007669"/>
    <property type="project" value="TreeGrafter"/>
</dbReference>
<evidence type="ECO:0000256" key="17">
    <source>
        <dbReference type="ARBA" id="ARBA00023328"/>
    </source>
</evidence>
<dbReference type="SMART" id="SM00490">
    <property type="entry name" value="HELICc"/>
    <property type="match status" value="1"/>
</dbReference>
<keyword evidence="7" id="KW-0677">Repeat</keyword>
<keyword evidence="4" id="KW-0158">Chromosome</keyword>
<evidence type="ECO:0000256" key="6">
    <source>
        <dbReference type="ARBA" id="ARBA00022618"/>
    </source>
</evidence>
<dbReference type="GO" id="GO:0000776">
    <property type="term" value="C:kinetochore"/>
    <property type="evidence" value="ECO:0007669"/>
    <property type="project" value="UniProtKB-KW"/>
</dbReference>
<comment type="caution">
    <text evidence="26">The sequence shown here is derived from an EMBL/GenBank/DDBJ whole genome shotgun (WGS) entry which is preliminary data.</text>
</comment>
<feature type="compositionally biased region" description="Acidic residues" evidence="23">
    <location>
        <begin position="1187"/>
        <end position="1204"/>
    </location>
</feature>
<evidence type="ECO:0000256" key="13">
    <source>
        <dbReference type="ARBA" id="ARBA00022838"/>
    </source>
</evidence>
<dbReference type="Gene3D" id="3.40.50.10810">
    <property type="entry name" value="Tandem AAA-ATPase domain"/>
    <property type="match status" value="1"/>
</dbReference>
<evidence type="ECO:0000256" key="3">
    <source>
        <dbReference type="ARBA" id="ARBA00012551"/>
    </source>
</evidence>
<evidence type="ECO:0000256" key="4">
    <source>
        <dbReference type="ARBA" id="ARBA00022454"/>
    </source>
</evidence>
<evidence type="ECO:0000256" key="16">
    <source>
        <dbReference type="ARBA" id="ARBA00023306"/>
    </source>
</evidence>
<reference evidence="26" key="1">
    <citation type="thesis" date="2020" institute="ProQuest LLC" country="789 East Eisenhower Parkway, Ann Arbor, MI, USA">
        <title>Comparative Genomics and Chromosome Evolution.</title>
        <authorList>
            <person name="Mudd A.B."/>
        </authorList>
    </citation>
    <scope>NUCLEOTIDE SEQUENCE</scope>
    <source>
        <strain evidence="26">Female2</strain>
        <tissue evidence="26">Blood</tissue>
    </source>
</reference>
<comment type="similarity">
    <text evidence="2">Belongs to the SNF2/RAD54 helicase family.</text>
</comment>
<evidence type="ECO:0000256" key="18">
    <source>
        <dbReference type="ARBA" id="ARBA00047995"/>
    </source>
</evidence>
<evidence type="ECO:0000313" key="27">
    <source>
        <dbReference type="Proteomes" id="UP000812440"/>
    </source>
</evidence>
<feature type="region of interest" description="Disordered" evidence="23">
    <location>
        <begin position="345"/>
        <end position="364"/>
    </location>
</feature>
<evidence type="ECO:0000256" key="5">
    <source>
        <dbReference type="ARBA" id="ARBA00022553"/>
    </source>
</evidence>
<comment type="subcellular location">
    <subcellularLocation>
        <location evidence="1">Chromosome</location>
        <location evidence="1">Centromere</location>
        <location evidence="1">Kinetochore</location>
    </subcellularLocation>
</comment>
<dbReference type="SMART" id="SM00028">
    <property type="entry name" value="TPR"/>
    <property type="match status" value="2"/>
</dbReference>
<evidence type="ECO:0000256" key="11">
    <source>
        <dbReference type="ARBA" id="ARBA00022803"/>
    </source>
</evidence>
<proteinExistence type="inferred from homology"/>
<keyword evidence="14" id="KW-0067">ATP-binding</keyword>
<dbReference type="SUPFAM" id="SSF48452">
    <property type="entry name" value="TPR-like"/>
    <property type="match status" value="1"/>
</dbReference>
<dbReference type="PROSITE" id="PS51192">
    <property type="entry name" value="HELICASE_ATP_BIND_1"/>
    <property type="match status" value="1"/>
</dbReference>
<dbReference type="InterPro" id="IPR049730">
    <property type="entry name" value="SNF2/RAD54-like_C"/>
</dbReference>
<evidence type="ECO:0000313" key="26">
    <source>
        <dbReference type="EMBL" id="KAG8448092.1"/>
    </source>
</evidence>
<feature type="domain" description="Helicase C-terminal" evidence="25">
    <location>
        <begin position="471"/>
        <end position="634"/>
    </location>
</feature>
<protein>
    <recommendedName>
        <fullName evidence="20">DNA excision repair protein ERCC-6-like</fullName>
        <ecNumber evidence="3">3.6.4.12</ecNumber>
    </recommendedName>
    <alternativeName>
        <fullName evidence="21">ATP-dependent helicase ERCC6-like</fullName>
    </alternativeName>
</protein>
<dbReference type="PROSITE" id="PS51194">
    <property type="entry name" value="HELICASE_CTER"/>
    <property type="match status" value="1"/>
</dbReference>
<dbReference type="FunFam" id="3.40.50.10810:FF:000029">
    <property type="entry name" value="ERCC excision repair 6-like, spindle assembly checkpoint helicase"/>
    <property type="match status" value="1"/>
</dbReference>
<keyword evidence="12" id="KW-0347">Helicase</keyword>
<evidence type="ECO:0000259" key="25">
    <source>
        <dbReference type="PROSITE" id="PS51194"/>
    </source>
</evidence>
<name>A0A8T2JUR8_9PIPI</name>
<dbReference type="GO" id="GO:0005524">
    <property type="term" value="F:ATP binding"/>
    <property type="evidence" value="ECO:0007669"/>
    <property type="project" value="UniProtKB-KW"/>
</dbReference>
<dbReference type="CDD" id="cd18793">
    <property type="entry name" value="SF2_C_SNF"/>
    <property type="match status" value="1"/>
</dbReference>
<feature type="compositionally biased region" description="Acidic residues" evidence="23">
    <location>
        <begin position="1217"/>
        <end position="1229"/>
    </location>
</feature>
<evidence type="ECO:0000256" key="20">
    <source>
        <dbReference type="ARBA" id="ARBA00068237"/>
    </source>
</evidence>
<dbReference type="EC" id="3.6.4.12" evidence="3"/>
<dbReference type="SMART" id="SM00487">
    <property type="entry name" value="DEXDc"/>
    <property type="match status" value="1"/>
</dbReference>
<dbReference type="GO" id="GO:0003678">
    <property type="term" value="F:DNA helicase activity"/>
    <property type="evidence" value="ECO:0007669"/>
    <property type="project" value="UniProtKB-EC"/>
</dbReference>
<evidence type="ECO:0000256" key="7">
    <source>
        <dbReference type="ARBA" id="ARBA00022737"/>
    </source>
</evidence>
<keyword evidence="27" id="KW-1185">Reference proteome</keyword>
<feature type="repeat" description="TPR" evidence="22">
    <location>
        <begin position="1300"/>
        <end position="1333"/>
    </location>
</feature>
<evidence type="ECO:0000256" key="10">
    <source>
        <dbReference type="ARBA" id="ARBA00022801"/>
    </source>
</evidence>
<comment type="function">
    <text evidence="19">DNA helicase that acts as a tension sensor that associates with catenated DNA which is stretched under tension until it is resolved during anaphase. Functions as ATP-dependent DNA translocase. Can promote Holliday junction branch migration (in vitro).</text>
</comment>
<dbReference type="Gene3D" id="3.40.50.300">
    <property type="entry name" value="P-loop containing nucleotide triphosphate hydrolases"/>
    <property type="match status" value="1"/>
</dbReference>
<feature type="region of interest" description="Disordered" evidence="23">
    <location>
        <begin position="1132"/>
        <end position="1242"/>
    </location>
</feature>
<dbReference type="PANTHER" id="PTHR45629:SF7">
    <property type="entry name" value="DNA EXCISION REPAIR PROTEIN ERCC-6-RELATED"/>
    <property type="match status" value="1"/>
</dbReference>
<evidence type="ECO:0000256" key="15">
    <source>
        <dbReference type="ARBA" id="ARBA00023125"/>
    </source>
</evidence>
<evidence type="ECO:0000259" key="24">
    <source>
        <dbReference type="PROSITE" id="PS51192"/>
    </source>
</evidence>
<dbReference type="GO" id="GO:0016787">
    <property type="term" value="F:hydrolase activity"/>
    <property type="evidence" value="ECO:0007669"/>
    <property type="project" value="UniProtKB-KW"/>
</dbReference>
<dbReference type="Gene3D" id="1.25.40.10">
    <property type="entry name" value="Tetratricopeptide repeat domain"/>
    <property type="match status" value="1"/>
</dbReference>
<evidence type="ECO:0000256" key="12">
    <source>
        <dbReference type="ARBA" id="ARBA00022806"/>
    </source>
</evidence>
<evidence type="ECO:0000256" key="21">
    <source>
        <dbReference type="ARBA" id="ARBA00081913"/>
    </source>
</evidence>
<keyword evidence="16" id="KW-0131">Cell cycle</keyword>
<dbReference type="InterPro" id="IPR014001">
    <property type="entry name" value="Helicase_ATP-bd"/>
</dbReference>
<dbReference type="InterPro" id="IPR050496">
    <property type="entry name" value="SNF2_RAD54_helicase_repair"/>
</dbReference>
<keyword evidence="5" id="KW-0597">Phosphoprotein</keyword>
<sequence>MDGEEEERVSTGSYGIGDVVKSPVDPELVKKYEHYVKKAKQEAKSGNLSKSIEYFQKADHIYPSEKLKGRIQKLEDALNQLDLQEEQDDEFVDVLKSGLTVYKDLHDKLFEHQKEGVAFLYSLYRDGRKGGILADDMGLGKTIQVIAFLSGMFDAELIRCVLLVMPTTLISNWIKEFAKWTPGMRVAEFHGTSKKERSRNLEKIQRKSGIAITTYQMLINNWQQLSSYNDREFVWDYIILDEAHKIKSSSTKTAKSCQSIPAKNRILLTGTPIQNNLREMWALYDFACQGTLLGTYKTFKMEYENPITRAREKDSQPVDKALGLKISENLMKIIQPYFLRRTKSDVQNKKASGQHPRVQDGMQGPAMPSLTRKNDLILWVYLSSIQEEVYRKFISLDQIKELLMTTRSPLAELTILKKLCDHPRLLSATACIELGLDGDDHCNEECERNVVTKFDHLSDEILIEESGKLMLLIDLLQKLNEEGHRTLVFSQSRKMLDMIDRILYNRNFKVMRIDGTVPLPEREKRINTFQNNRSYSVLLLTTQVGGVGLTLTAADRVVIFDPSWNPATDAQAVDRAYRIGQQENVVIYRLITCGTVEEKIYRRQIFKDSLIRQTTGDKKNPFRYFTKQELKELFLLEDTRTSSTQIQLQNMLATHRKTDTHLDNHIAFLHTLQIFGISDHDLIYSNEVPSQEDSDYENEHGDQYIEQRVQKAHELVQMESQLNGQLMEQIRKSSEGAWVKHITAATDKPKQRSLPSVPKYNSEPITVDLTEDDVGEVSFQMTSLVIDNSTAEEDADLPQAPFIHKPLNTNSNISNAEQDCEQIENISVPGMNAPEVKPQFSDLYCSKPQNNHSLKEYEANHSAEKKPAWSVEQQTATKIEKHYFYNISRELQKSCVMDDDIQELESSLSRTKSQLPCDFNLVLDDSMERAECNESVEGLECAMEVSAVADKKAVLVLDDSTNGTNQMDALEMSVSSDKGEIMVLEDSVLNVNASAISHTSEKEKNCQNKDERILKSFNDSKVQRNSNNPLQSIVDVDSEEDAEEIFFSTKKKTTKRIESDSETENSVFENEKMFSPFNSPSVKGITASTPKLDKSISDTLFPHRRSLGRRRSIASRRSLVHVAVEAAEDVNDTIDVSSSEESEGDELITSEAREGVEEESMQSEEEPVGETLPPDESISSVHVAVEAAEDVNDTNDVSSSEESEGDKLFTSEAKEGVEEESMQSEEEPIGETLPPDESISQCSEDYESDSFIVKSSFDKEDHSSVDESTGELELLSGEHVDCLAQKNAELCVVSANEDPYTALVNRGKHFKDTGKLKEALDCFLKALDLKPGDPEIMMITLNLYRQQPHV</sequence>
<dbReference type="EMBL" id="JAACNH010000003">
    <property type="protein sequence ID" value="KAG8448092.1"/>
    <property type="molecule type" value="Genomic_DNA"/>
</dbReference>
<evidence type="ECO:0000256" key="2">
    <source>
        <dbReference type="ARBA" id="ARBA00007025"/>
    </source>
</evidence>
<feature type="compositionally biased region" description="Acidic residues" evidence="23">
    <location>
        <begin position="1132"/>
        <end position="1148"/>
    </location>
</feature>